<dbReference type="SMART" id="SM00363">
    <property type="entry name" value="S4"/>
    <property type="match status" value="1"/>
</dbReference>
<evidence type="ECO:0000259" key="8">
    <source>
        <dbReference type="SMART" id="SM00363"/>
    </source>
</evidence>
<evidence type="ECO:0000256" key="3">
    <source>
        <dbReference type="ARBA" id="ARBA00022517"/>
    </source>
</evidence>
<keyword evidence="5" id="KW-0539">Nucleus</keyword>
<gene>
    <name evidence="10" type="ORF">J8273_8483</name>
</gene>
<dbReference type="PANTHER" id="PTHR11831:SF1">
    <property type="entry name" value="U3 SMALL NUCLEOLAR RIBONUCLEOPROTEIN PROTEIN IMP3"/>
    <property type="match status" value="1"/>
</dbReference>
<dbReference type="OrthoDB" id="10248812at2759"/>
<dbReference type="SMART" id="SM01390">
    <property type="entry name" value="Ribosomal_S4"/>
    <property type="match status" value="1"/>
</dbReference>
<evidence type="ECO:0000256" key="1">
    <source>
        <dbReference type="ARBA" id="ARBA00004604"/>
    </source>
</evidence>
<dbReference type="Pfam" id="PF01479">
    <property type="entry name" value="S4"/>
    <property type="match status" value="1"/>
</dbReference>
<evidence type="ECO:0000256" key="5">
    <source>
        <dbReference type="ARBA" id="ARBA00023242"/>
    </source>
</evidence>
<evidence type="ECO:0000313" key="10">
    <source>
        <dbReference type="EMBL" id="KAG9389804.1"/>
    </source>
</evidence>
<dbReference type="GO" id="GO:0042274">
    <property type="term" value="P:ribosomal small subunit biogenesis"/>
    <property type="evidence" value="ECO:0007669"/>
    <property type="project" value="TreeGrafter"/>
</dbReference>
<evidence type="ECO:0000256" key="2">
    <source>
        <dbReference type="ARBA" id="ARBA00007465"/>
    </source>
</evidence>
<dbReference type="EMBL" id="JAHDYR010000067">
    <property type="protein sequence ID" value="KAG9389804.1"/>
    <property type="molecule type" value="Genomic_DNA"/>
</dbReference>
<dbReference type="PANTHER" id="PTHR11831">
    <property type="entry name" value="30S 40S RIBOSOMAL PROTEIN"/>
    <property type="match status" value="1"/>
</dbReference>
<comment type="caution">
    <text evidence="10">The sequence shown here is derived from an EMBL/GenBank/DDBJ whole genome shotgun (WGS) entry which is preliminary data.</text>
</comment>
<dbReference type="Pfam" id="PF00163">
    <property type="entry name" value="Ribosomal_S4"/>
    <property type="match status" value="1"/>
</dbReference>
<keyword evidence="6" id="KW-0687">Ribonucleoprotein</keyword>
<dbReference type="CDD" id="cd00165">
    <property type="entry name" value="S4"/>
    <property type="match status" value="1"/>
</dbReference>
<feature type="domain" description="Small ribosomal subunit protein uS4 N-terminal" evidence="9">
    <location>
        <begin position="4"/>
        <end position="108"/>
    </location>
</feature>
<reference evidence="10" key="1">
    <citation type="submission" date="2021-05" db="EMBL/GenBank/DDBJ databases">
        <title>A free-living protist that lacks canonical eukaryotic 1 DNA replication and segregation systems.</title>
        <authorList>
            <person name="Salas-Leiva D.E."/>
            <person name="Tromer E.C."/>
            <person name="Curtis B.A."/>
            <person name="Jerlstrom-Hultqvist J."/>
            <person name="Kolisko M."/>
            <person name="Yi Z."/>
            <person name="Salas-Leiva J.S."/>
            <person name="Gallot-Lavallee L."/>
            <person name="Kops G.J.P.L."/>
            <person name="Archibald J.M."/>
            <person name="Simpson A.G.B."/>
            <person name="Roger A.J."/>
        </authorList>
    </citation>
    <scope>NUCLEOTIDE SEQUENCE</scope>
    <source>
        <strain evidence="10">BICM</strain>
    </source>
</reference>
<dbReference type="GO" id="GO:0006364">
    <property type="term" value="P:rRNA processing"/>
    <property type="evidence" value="ECO:0007669"/>
    <property type="project" value="TreeGrafter"/>
</dbReference>
<comment type="similarity">
    <text evidence="2">Belongs to the universal ribosomal protein uS4 family.</text>
</comment>
<evidence type="ECO:0000256" key="7">
    <source>
        <dbReference type="PROSITE-ProRule" id="PRU00182"/>
    </source>
</evidence>
<dbReference type="InterPro" id="IPR022801">
    <property type="entry name" value="Ribosomal_uS4"/>
</dbReference>
<dbReference type="GO" id="GO:0030515">
    <property type="term" value="F:snoRNA binding"/>
    <property type="evidence" value="ECO:0007669"/>
    <property type="project" value="TreeGrafter"/>
</dbReference>
<dbReference type="GO" id="GO:0034457">
    <property type="term" value="C:Mpp10 complex"/>
    <property type="evidence" value="ECO:0007669"/>
    <property type="project" value="TreeGrafter"/>
</dbReference>
<accession>A0A8J6AZP6</accession>
<feature type="domain" description="RNA-binding S4" evidence="8">
    <location>
        <begin position="109"/>
        <end position="174"/>
    </location>
</feature>
<organism evidence="10 11">
    <name type="scientific">Carpediemonas membranifera</name>
    <dbReference type="NCBI Taxonomy" id="201153"/>
    <lineage>
        <taxon>Eukaryota</taxon>
        <taxon>Metamonada</taxon>
        <taxon>Carpediemonas-like organisms</taxon>
        <taxon>Carpediemonas</taxon>
    </lineage>
</organism>
<dbReference type="SUPFAM" id="SSF55174">
    <property type="entry name" value="Alpha-L RNA-binding motif"/>
    <property type="match status" value="1"/>
</dbReference>
<keyword evidence="3" id="KW-0690">Ribosome biogenesis</keyword>
<evidence type="ECO:0000256" key="4">
    <source>
        <dbReference type="ARBA" id="ARBA00022884"/>
    </source>
</evidence>
<dbReference type="PROSITE" id="PS50889">
    <property type="entry name" value="S4"/>
    <property type="match status" value="1"/>
</dbReference>
<dbReference type="InterPro" id="IPR001912">
    <property type="entry name" value="Ribosomal_uS4_N"/>
</dbReference>
<sequence length="183" mass="21660">MGRKLQYHERKLLKKHDFMHYEREDEDREREIMRRYHVLSAKEYIMYRRAVGTITKLADRLRKLPQDDVVRLDQTTKLMRRLYDMGLVARRNDGLLAASAVNSSAFCRRRLPVVMVTLKMCQTNEDATRLVEQGHVRVGPKVITDPAFLVSRSSETQVMWVDNSKLRRAVKEYRGELDDFDML</sequence>
<evidence type="ECO:0000256" key="6">
    <source>
        <dbReference type="ARBA" id="ARBA00023274"/>
    </source>
</evidence>
<keyword evidence="11" id="KW-1185">Reference proteome</keyword>
<dbReference type="InterPro" id="IPR002942">
    <property type="entry name" value="S4_RNA-bd"/>
</dbReference>
<dbReference type="InterPro" id="IPR036986">
    <property type="entry name" value="S4_RNA-bd_sf"/>
</dbReference>
<comment type="subcellular location">
    <subcellularLocation>
        <location evidence="1">Nucleus</location>
        <location evidence="1">Nucleolus</location>
    </subcellularLocation>
</comment>
<dbReference type="Proteomes" id="UP000717585">
    <property type="component" value="Unassembled WGS sequence"/>
</dbReference>
<protein>
    <submittedName>
        <fullName evidence="10">S4 domain</fullName>
    </submittedName>
</protein>
<name>A0A8J6AZP6_9EUKA</name>
<proteinExistence type="inferred from homology"/>
<dbReference type="GO" id="GO:0032040">
    <property type="term" value="C:small-subunit processome"/>
    <property type="evidence" value="ECO:0007669"/>
    <property type="project" value="TreeGrafter"/>
</dbReference>
<dbReference type="GO" id="GO:0019843">
    <property type="term" value="F:rRNA binding"/>
    <property type="evidence" value="ECO:0007669"/>
    <property type="project" value="InterPro"/>
</dbReference>
<evidence type="ECO:0000259" key="9">
    <source>
        <dbReference type="SMART" id="SM01390"/>
    </source>
</evidence>
<keyword evidence="4 7" id="KW-0694">RNA-binding</keyword>
<dbReference type="Gene3D" id="3.10.290.10">
    <property type="entry name" value="RNA-binding S4 domain"/>
    <property type="match status" value="1"/>
</dbReference>
<evidence type="ECO:0000313" key="11">
    <source>
        <dbReference type="Proteomes" id="UP000717585"/>
    </source>
</evidence>
<dbReference type="AlphaFoldDB" id="A0A8J6AZP6"/>